<accession>A0A699QFT0</accession>
<name>A0A699QFT0_TANCI</name>
<evidence type="ECO:0000259" key="2">
    <source>
        <dbReference type="PROSITE" id="PS50158"/>
    </source>
</evidence>
<dbReference type="EMBL" id="BKCJ011032100">
    <property type="protein sequence ID" value="GFC71153.1"/>
    <property type="molecule type" value="Genomic_DNA"/>
</dbReference>
<dbReference type="GO" id="GO:0003676">
    <property type="term" value="F:nucleic acid binding"/>
    <property type="evidence" value="ECO:0007669"/>
    <property type="project" value="InterPro"/>
</dbReference>
<keyword evidence="1" id="KW-0863">Zinc-finger</keyword>
<dbReference type="InterPro" id="IPR001878">
    <property type="entry name" value="Znf_CCHC"/>
</dbReference>
<keyword evidence="1" id="KW-0479">Metal-binding</keyword>
<proteinExistence type="predicted"/>
<sequence>MKKKACFNCGDFDHLAYDCGIGVKMGRACPKNNNTHKSMPPRAVVHKTVRSPTKTNRSNINVAQLRRTNFPKTRHSYIRRPFQETTQDLMIILLQKVKMLEKELKARTSPTKVHKVDRGRSRPIMAWVPKKV</sequence>
<feature type="domain" description="CCHC-type" evidence="2">
    <location>
        <begin position="6"/>
        <end position="19"/>
    </location>
</feature>
<gene>
    <name evidence="3" type="ORF">Tci_843123</name>
</gene>
<dbReference type="GO" id="GO:0008270">
    <property type="term" value="F:zinc ion binding"/>
    <property type="evidence" value="ECO:0007669"/>
    <property type="project" value="UniProtKB-KW"/>
</dbReference>
<comment type="caution">
    <text evidence="3">The sequence shown here is derived from an EMBL/GenBank/DDBJ whole genome shotgun (WGS) entry which is preliminary data.</text>
</comment>
<reference evidence="3" key="1">
    <citation type="journal article" date="2019" name="Sci. Rep.">
        <title>Draft genome of Tanacetum cinerariifolium, the natural source of mosquito coil.</title>
        <authorList>
            <person name="Yamashiro T."/>
            <person name="Shiraishi A."/>
            <person name="Satake H."/>
            <person name="Nakayama K."/>
        </authorList>
    </citation>
    <scope>NUCLEOTIDE SEQUENCE</scope>
</reference>
<dbReference type="PROSITE" id="PS50158">
    <property type="entry name" value="ZF_CCHC"/>
    <property type="match status" value="1"/>
</dbReference>
<organism evidence="3">
    <name type="scientific">Tanacetum cinerariifolium</name>
    <name type="common">Dalmatian daisy</name>
    <name type="synonym">Chrysanthemum cinerariifolium</name>
    <dbReference type="NCBI Taxonomy" id="118510"/>
    <lineage>
        <taxon>Eukaryota</taxon>
        <taxon>Viridiplantae</taxon>
        <taxon>Streptophyta</taxon>
        <taxon>Embryophyta</taxon>
        <taxon>Tracheophyta</taxon>
        <taxon>Spermatophyta</taxon>
        <taxon>Magnoliopsida</taxon>
        <taxon>eudicotyledons</taxon>
        <taxon>Gunneridae</taxon>
        <taxon>Pentapetalae</taxon>
        <taxon>asterids</taxon>
        <taxon>campanulids</taxon>
        <taxon>Asterales</taxon>
        <taxon>Asteraceae</taxon>
        <taxon>Asteroideae</taxon>
        <taxon>Anthemideae</taxon>
        <taxon>Anthemidinae</taxon>
        <taxon>Tanacetum</taxon>
    </lineage>
</organism>
<evidence type="ECO:0000256" key="1">
    <source>
        <dbReference type="PROSITE-ProRule" id="PRU00047"/>
    </source>
</evidence>
<protein>
    <recommendedName>
        <fullName evidence="2">CCHC-type domain-containing protein</fullName>
    </recommendedName>
</protein>
<keyword evidence="1" id="KW-0862">Zinc</keyword>
<evidence type="ECO:0000313" key="3">
    <source>
        <dbReference type="EMBL" id="GFC71153.1"/>
    </source>
</evidence>
<dbReference type="AlphaFoldDB" id="A0A699QFT0"/>